<dbReference type="SUPFAM" id="SSF52129">
    <property type="entry name" value="Caspase-like"/>
    <property type="match status" value="1"/>
</dbReference>
<feature type="region of interest" description="Disordered" evidence="4">
    <location>
        <begin position="1"/>
        <end position="57"/>
    </location>
</feature>
<evidence type="ECO:0000256" key="4">
    <source>
        <dbReference type="SAM" id="MobiDB-lite"/>
    </source>
</evidence>
<feature type="compositionally biased region" description="Basic and acidic residues" evidence="4">
    <location>
        <begin position="43"/>
        <end position="57"/>
    </location>
</feature>
<keyword evidence="3" id="KW-0378">Hydrolase</keyword>
<reference evidence="6 7" key="1">
    <citation type="submission" date="2019-01" db="EMBL/GenBank/DDBJ databases">
        <title>A draft genome assembly of the solar-powered sea slug Elysia chlorotica.</title>
        <authorList>
            <person name="Cai H."/>
            <person name="Li Q."/>
            <person name="Fang X."/>
            <person name="Li J."/>
            <person name="Curtis N.E."/>
            <person name="Altenburger A."/>
            <person name="Shibata T."/>
            <person name="Feng M."/>
            <person name="Maeda T."/>
            <person name="Schwartz J.A."/>
            <person name="Shigenobu S."/>
            <person name="Lundholm N."/>
            <person name="Nishiyama T."/>
            <person name="Yang H."/>
            <person name="Hasebe M."/>
            <person name="Li S."/>
            <person name="Pierce S.K."/>
            <person name="Wang J."/>
        </authorList>
    </citation>
    <scope>NUCLEOTIDE SEQUENCE [LARGE SCALE GENOMIC DNA]</scope>
    <source>
        <strain evidence="6">EC2010</strain>
        <tissue evidence="6">Whole organism of an adult</tissue>
    </source>
</reference>
<dbReference type="EMBL" id="RQTK01000139">
    <property type="protein sequence ID" value="RUS86414.1"/>
    <property type="molecule type" value="Genomic_DNA"/>
</dbReference>
<dbReference type="GO" id="GO:0004197">
    <property type="term" value="F:cysteine-type endopeptidase activity"/>
    <property type="evidence" value="ECO:0007669"/>
    <property type="project" value="InterPro"/>
</dbReference>
<dbReference type="InterPro" id="IPR002138">
    <property type="entry name" value="Pept_C14_p10"/>
</dbReference>
<dbReference type="InterPro" id="IPR029030">
    <property type="entry name" value="Caspase-like_dom_sf"/>
</dbReference>
<evidence type="ECO:0000313" key="6">
    <source>
        <dbReference type="EMBL" id="RUS86414.1"/>
    </source>
</evidence>
<dbReference type="Proteomes" id="UP000271974">
    <property type="component" value="Unassembled WGS sequence"/>
</dbReference>
<evidence type="ECO:0000256" key="3">
    <source>
        <dbReference type="ARBA" id="ARBA00022801"/>
    </source>
</evidence>
<feature type="compositionally biased region" description="Polar residues" evidence="4">
    <location>
        <begin position="23"/>
        <end position="33"/>
    </location>
</feature>
<evidence type="ECO:0000259" key="5">
    <source>
        <dbReference type="PROSITE" id="PS50207"/>
    </source>
</evidence>
<dbReference type="STRING" id="188477.A0A3S0ZTM7"/>
<feature type="non-terminal residue" evidence="6">
    <location>
        <position position="1"/>
    </location>
</feature>
<evidence type="ECO:0000313" key="7">
    <source>
        <dbReference type="Proteomes" id="UP000271974"/>
    </source>
</evidence>
<dbReference type="InterPro" id="IPR011600">
    <property type="entry name" value="Pept_C14_caspase"/>
</dbReference>
<evidence type="ECO:0000256" key="1">
    <source>
        <dbReference type="ARBA" id="ARBA00022670"/>
    </source>
</evidence>
<gene>
    <name evidence="6" type="ORF">EGW08_005792</name>
</gene>
<dbReference type="PANTHER" id="PTHR47901:SF8">
    <property type="entry name" value="CASPASE-3"/>
    <property type="match status" value="1"/>
</dbReference>
<dbReference type="Gene3D" id="3.40.50.1460">
    <property type="match status" value="1"/>
</dbReference>
<evidence type="ECO:0000256" key="2">
    <source>
        <dbReference type="ARBA" id="ARBA00022703"/>
    </source>
</evidence>
<dbReference type="GO" id="GO:0006915">
    <property type="term" value="P:apoptotic process"/>
    <property type="evidence" value="ECO:0007669"/>
    <property type="project" value="UniProtKB-KW"/>
</dbReference>
<dbReference type="OrthoDB" id="10004338at2759"/>
<keyword evidence="7" id="KW-1185">Reference proteome</keyword>
<dbReference type="GO" id="GO:0006508">
    <property type="term" value="P:proteolysis"/>
    <property type="evidence" value="ECO:0007669"/>
    <property type="project" value="UniProtKB-KW"/>
</dbReference>
<dbReference type="InterPro" id="IPR002398">
    <property type="entry name" value="Pept_C14"/>
</dbReference>
<dbReference type="PANTHER" id="PTHR47901">
    <property type="entry name" value="CASPASE RECRUITMENT DOMAIN-CONTAINING PROTEIN 18"/>
    <property type="match status" value="1"/>
</dbReference>
<organism evidence="6 7">
    <name type="scientific">Elysia chlorotica</name>
    <name type="common">Eastern emerald elysia</name>
    <name type="synonym">Sea slug</name>
    <dbReference type="NCBI Taxonomy" id="188477"/>
    <lineage>
        <taxon>Eukaryota</taxon>
        <taxon>Metazoa</taxon>
        <taxon>Spiralia</taxon>
        <taxon>Lophotrochozoa</taxon>
        <taxon>Mollusca</taxon>
        <taxon>Gastropoda</taxon>
        <taxon>Heterobranchia</taxon>
        <taxon>Euthyneura</taxon>
        <taxon>Panpulmonata</taxon>
        <taxon>Sacoglossa</taxon>
        <taxon>Placobranchoidea</taxon>
        <taxon>Plakobranchidae</taxon>
        <taxon>Elysia</taxon>
    </lineage>
</organism>
<keyword evidence="1" id="KW-0645">Protease</keyword>
<dbReference type="PROSITE" id="PS50207">
    <property type="entry name" value="CASPASE_P10"/>
    <property type="match status" value="1"/>
</dbReference>
<accession>A0A3S0ZTM7</accession>
<proteinExistence type="predicted"/>
<dbReference type="Pfam" id="PF00656">
    <property type="entry name" value="Peptidase_C14"/>
    <property type="match status" value="1"/>
</dbReference>
<protein>
    <recommendedName>
        <fullName evidence="5">Caspase family p10 domain-containing protein</fullName>
    </recommendedName>
</protein>
<feature type="domain" description="Caspase family p10" evidence="5">
    <location>
        <begin position="58"/>
        <end position="146"/>
    </location>
</feature>
<comment type="caution">
    <text evidence="6">The sequence shown here is derived from an EMBL/GenBank/DDBJ whole genome shotgun (WGS) entry which is preliminary data.</text>
</comment>
<keyword evidence="2" id="KW-0053">Apoptosis</keyword>
<sequence length="152" mass="17113">DHAGKNDKSPNSASPRPKPSPDEGTTSNATEETQPIPDSDIDLSVRRKEPKEDHVDAGGETIPLLIDAFMAWSTTPGFISYRNTKAGTWFIQAVVYVFSRFAYKHDLTRLMTKVTNLVAKGEVERTGYKQVCEYKPTMGKTFFFFPKLYKKS</sequence>
<name>A0A3S0ZTM7_ELYCH</name>
<dbReference type="AlphaFoldDB" id="A0A3S0ZTM7"/>